<dbReference type="Proteomes" id="UP000789396">
    <property type="component" value="Unassembled WGS sequence"/>
</dbReference>
<protein>
    <submittedName>
        <fullName evidence="1">11302_t:CDS:1</fullName>
    </submittedName>
</protein>
<gene>
    <name evidence="1" type="ORF">RFULGI_LOCUS1679</name>
</gene>
<accession>A0A9N8ZA08</accession>
<keyword evidence="2" id="KW-1185">Reference proteome</keyword>
<proteinExistence type="predicted"/>
<reference evidence="1" key="1">
    <citation type="submission" date="2021-06" db="EMBL/GenBank/DDBJ databases">
        <authorList>
            <person name="Kallberg Y."/>
            <person name="Tangrot J."/>
            <person name="Rosling A."/>
        </authorList>
    </citation>
    <scope>NUCLEOTIDE SEQUENCE</scope>
    <source>
        <strain evidence="1">IN212</strain>
    </source>
</reference>
<sequence>MKLGKKGAGKHIAKKVVQYLQCFFLAGNLKAEDCYSPEDMHASLDLAANGELTFEEISSVKTIKGWIGRYSANFKKEASEKALLENSNDHNVTFEGTRSKRQVYG</sequence>
<organism evidence="1 2">
    <name type="scientific">Racocetra fulgida</name>
    <dbReference type="NCBI Taxonomy" id="60492"/>
    <lineage>
        <taxon>Eukaryota</taxon>
        <taxon>Fungi</taxon>
        <taxon>Fungi incertae sedis</taxon>
        <taxon>Mucoromycota</taxon>
        <taxon>Glomeromycotina</taxon>
        <taxon>Glomeromycetes</taxon>
        <taxon>Diversisporales</taxon>
        <taxon>Gigasporaceae</taxon>
        <taxon>Racocetra</taxon>
    </lineage>
</organism>
<evidence type="ECO:0000313" key="2">
    <source>
        <dbReference type="Proteomes" id="UP000789396"/>
    </source>
</evidence>
<dbReference type="EMBL" id="CAJVPZ010001094">
    <property type="protein sequence ID" value="CAG8484203.1"/>
    <property type="molecule type" value="Genomic_DNA"/>
</dbReference>
<dbReference type="OrthoDB" id="2433722at2759"/>
<comment type="caution">
    <text evidence="1">The sequence shown here is derived from an EMBL/GenBank/DDBJ whole genome shotgun (WGS) entry which is preliminary data.</text>
</comment>
<name>A0A9N8ZA08_9GLOM</name>
<evidence type="ECO:0000313" key="1">
    <source>
        <dbReference type="EMBL" id="CAG8484203.1"/>
    </source>
</evidence>
<dbReference type="AlphaFoldDB" id="A0A9N8ZA08"/>